<dbReference type="Ensembl" id="ENSAMXT00005014505.1">
    <property type="protein sequence ID" value="ENSAMXP00005013098.1"/>
    <property type="gene ID" value="ENSAMXG00005007037.1"/>
</dbReference>
<evidence type="ECO:0000313" key="1">
    <source>
        <dbReference type="Ensembl" id="ENSAMXP00005013098.1"/>
    </source>
</evidence>
<reference evidence="1" key="1">
    <citation type="submission" date="2025-08" db="UniProtKB">
        <authorList>
            <consortium name="Ensembl"/>
        </authorList>
    </citation>
    <scope>IDENTIFICATION</scope>
</reference>
<proteinExistence type="predicted"/>
<dbReference type="Proteomes" id="UP000694621">
    <property type="component" value="Unplaced"/>
</dbReference>
<dbReference type="InterPro" id="IPR027417">
    <property type="entry name" value="P-loop_NTPase"/>
</dbReference>
<protein>
    <submittedName>
        <fullName evidence="1">Uncharacterized protein</fullName>
    </submittedName>
</protein>
<evidence type="ECO:0000313" key="2">
    <source>
        <dbReference type="Proteomes" id="UP000694621"/>
    </source>
</evidence>
<sequence>DNIIKSVTNGGKTTLTKRLEKILPNCCVVHQDDFFKVLNNYIFIIVMIKLKK</sequence>
<name>A0A8B9HH57_ASTMX</name>
<dbReference type="AlphaFoldDB" id="A0A8B9HH57"/>
<dbReference type="Gene3D" id="3.40.50.300">
    <property type="entry name" value="P-loop containing nucleotide triphosphate hydrolases"/>
    <property type="match status" value="1"/>
</dbReference>
<organism evidence="1 2">
    <name type="scientific">Astyanax mexicanus</name>
    <name type="common">Blind cave fish</name>
    <name type="synonym">Astyanax fasciatus mexicanus</name>
    <dbReference type="NCBI Taxonomy" id="7994"/>
    <lineage>
        <taxon>Eukaryota</taxon>
        <taxon>Metazoa</taxon>
        <taxon>Chordata</taxon>
        <taxon>Craniata</taxon>
        <taxon>Vertebrata</taxon>
        <taxon>Euteleostomi</taxon>
        <taxon>Actinopterygii</taxon>
        <taxon>Neopterygii</taxon>
        <taxon>Teleostei</taxon>
        <taxon>Ostariophysi</taxon>
        <taxon>Characiformes</taxon>
        <taxon>Characoidei</taxon>
        <taxon>Acestrorhamphidae</taxon>
        <taxon>Acestrorhamphinae</taxon>
        <taxon>Astyanax</taxon>
    </lineage>
</organism>
<accession>A0A8B9HH57</accession>